<accession>A0ABD3PJ97</accession>
<gene>
    <name evidence="2" type="ORF">HJC23_012135</name>
</gene>
<keyword evidence="3" id="KW-1185">Reference proteome</keyword>
<protein>
    <submittedName>
        <fullName evidence="2">Uncharacterized protein</fullName>
    </submittedName>
</protein>
<dbReference type="Proteomes" id="UP001516023">
    <property type="component" value="Unassembled WGS sequence"/>
</dbReference>
<reference evidence="2 3" key="1">
    <citation type="journal article" date="2020" name="G3 (Bethesda)">
        <title>Improved Reference Genome for Cyclotella cryptica CCMP332, a Model for Cell Wall Morphogenesis, Salinity Adaptation, and Lipid Production in Diatoms (Bacillariophyta).</title>
        <authorList>
            <person name="Roberts W.R."/>
            <person name="Downey K.M."/>
            <person name="Ruck E.C."/>
            <person name="Traller J.C."/>
            <person name="Alverson A.J."/>
        </authorList>
    </citation>
    <scope>NUCLEOTIDE SEQUENCE [LARGE SCALE GENOMIC DNA]</scope>
    <source>
        <strain evidence="2 3">CCMP332</strain>
    </source>
</reference>
<proteinExistence type="predicted"/>
<evidence type="ECO:0000313" key="3">
    <source>
        <dbReference type="Proteomes" id="UP001516023"/>
    </source>
</evidence>
<evidence type="ECO:0000313" key="2">
    <source>
        <dbReference type="EMBL" id="KAL3787709.1"/>
    </source>
</evidence>
<evidence type="ECO:0000256" key="1">
    <source>
        <dbReference type="SAM" id="MobiDB-lite"/>
    </source>
</evidence>
<feature type="compositionally biased region" description="Polar residues" evidence="1">
    <location>
        <begin position="62"/>
        <end position="71"/>
    </location>
</feature>
<name>A0ABD3PJ97_9STRA</name>
<feature type="region of interest" description="Disordered" evidence="1">
    <location>
        <begin position="62"/>
        <end position="85"/>
    </location>
</feature>
<dbReference type="AlphaFoldDB" id="A0ABD3PJ97"/>
<feature type="region of interest" description="Disordered" evidence="1">
    <location>
        <begin position="1"/>
        <end position="24"/>
    </location>
</feature>
<comment type="caution">
    <text evidence="2">The sequence shown here is derived from an EMBL/GenBank/DDBJ whole genome shotgun (WGS) entry which is preliminary data.</text>
</comment>
<dbReference type="EMBL" id="JABMIG020000170">
    <property type="protein sequence ID" value="KAL3787709.1"/>
    <property type="molecule type" value="Genomic_DNA"/>
</dbReference>
<organism evidence="2 3">
    <name type="scientific">Cyclotella cryptica</name>
    <dbReference type="NCBI Taxonomy" id="29204"/>
    <lineage>
        <taxon>Eukaryota</taxon>
        <taxon>Sar</taxon>
        <taxon>Stramenopiles</taxon>
        <taxon>Ochrophyta</taxon>
        <taxon>Bacillariophyta</taxon>
        <taxon>Coscinodiscophyceae</taxon>
        <taxon>Thalassiosirophycidae</taxon>
        <taxon>Stephanodiscales</taxon>
        <taxon>Stephanodiscaceae</taxon>
        <taxon>Cyclotella</taxon>
    </lineage>
</organism>
<sequence>MAKRIPVTPPHHNYPSDPDEPRLLITPQEHRGRGMVPVIWDPKRLLSPVREANASAIQGQAQANVDATSSHGVWRPARQASLPRG</sequence>